<comment type="caution">
    <text evidence="2">The sequence shown here is derived from an EMBL/GenBank/DDBJ whole genome shotgun (WGS) entry which is preliminary data.</text>
</comment>
<dbReference type="Proteomes" id="UP001236663">
    <property type="component" value="Unassembled WGS sequence"/>
</dbReference>
<protein>
    <submittedName>
        <fullName evidence="2">Sulfotransferase family protein</fullName>
    </submittedName>
</protein>
<reference evidence="3" key="1">
    <citation type="journal article" date="2019" name="Int. J. Syst. Evol. Microbiol.">
        <title>The Global Catalogue of Microorganisms (GCM) 10K type strain sequencing project: providing services to taxonomists for standard genome sequencing and annotation.</title>
        <authorList>
            <consortium name="The Broad Institute Genomics Platform"/>
            <consortium name="The Broad Institute Genome Sequencing Center for Infectious Disease"/>
            <person name="Wu L."/>
            <person name="Ma J."/>
        </authorList>
    </citation>
    <scope>NUCLEOTIDE SEQUENCE [LARGE SCALE GENOMIC DNA]</scope>
    <source>
        <strain evidence="3">CECT 7706</strain>
    </source>
</reference>
<dbReference type="EMBL" id="JAUFQS010000026">
    <property type="protein sequence ID" value="MDN3689224.1"/>
    <property type="molecule type" value="Genomic_DNA"/>
</dbReference>
<dbReference type="RefSeq" id="WP_240459338.1">
    <property type="nucleotide sequence ID" value="NZ_JAUFQS010000026.1"/>
</dbReference>
<gene>
    <name evidence="2" type="ORF">QWZ15_15415</name>
</gene>
<accession>A0ABT8C8Z5</accession>
<evidence type="ECO:0000256" key="1">
    <source>
        <dbReference type="ARBA" id="ARBA00009320"/>
    </source>
</evidence>
<dbReference type="InterPro" id="IPR050571">
    <property type="entry name" value="Class-IV_PLP-Dep_Aminotrnsfr"/>
</dbReference>
<comment type="similarity">
    <text evidence="1">Belongs to the class-IV pyridoxal-phosphate-dependent aminotransferase family.</text>
</comment>
<sequence length="243" mass="28583">MSTPIPTKRLFLWSGPRNISTALMYSFSQRKDCLVEDEPLYAHYLSRSPARPYHPASELILQEMENDGQKVVQHMLSKSGKPVLFFKNMTHHLIELDWAFMQQGMNVILTRNPREMLLSFSKVIAKPVMEDVGYAMQWRLLQYLKVNEFPFVVVEAKKFLLDPEKQLRQLCMECNIPFDPNMLAWKPGPLPEDGCWASYWYQNVHRSTGFQQYTEKLEEFPVQLLPLYHECEPLYQKLLAYSL</sequence>
<dbReference type="Gene3D" id="3.40.50.300">
    <property type="entry name" value="P-loop containing nucleotide triphosphate hydrolases"/>
    <property type="match status" value="1"/>
</dbReference>
<evidence type="ECO:0000313" key="2">
    <source>
        <dbReference type="EMBL" id="MDN3689224.1"/>
    </source>
</evidence>
<dbReference type="InterPro" id="IPR027417">
    <property type="entry name" value="P-loop_NTPase"/>
</dbReference>
<dbReference type="SUPFAM" id="SSF52540">
    <property type="entry name" value="P-loop containing nucleoside triphosphate hydrolases"/>
    <property type="match status" value="1"/>
</dbReference>
<dbReference type="Pfam" id="PF19798">
    <property type="entry name" value="Sulfotransfer_5"/>
    <property type="match status" value="1"/>
</dbReference>
<dbReference type="PANTHER" id="PTHR42743:SF11">
    <property type="entry name" value="AMINODEOXYCHORISMATE LYASE"/>
    <property type="match status" value="1"/>
</dbReference>
<proteinExistence type="inferred from homology"/>
<evidence type="ECO:0000313" key="3">
    <source>
        <dbReference type="Proteomes" id="UP001236663"/>
    </source>
</evidence>
<organism evidence="2 3">
    <name type="scientific">Cyclobacterium jeungdonense</name>
    <dbReference type="NCBI Taxonomy" id="708087"/>
    <lineage>
        <taxon>Bacteria</taxon>
        <taxon>Pseudomonadati</taxon>
        <taxon>Bacteroidota</taxon>
        <taxon>Cytophagia</taxon>
        <taxon>Cytophagales</taxon>
        <taxon>Cyclobacteriaceae</taxon>
        <taxon>Cyclobacterium</taxon>
    </lineage>
</organism>
<dbReference type="PANTHER" id="PTHR42743">
    <property type="entry name" value="AMINO-ACID AMINOTRANSFERASE"/>
    <property type="match status" value="1"/>
</dbReference>
<keyword evidence="3" id="KW-1185">Reference proteome</keyword>
<name>A0ABT8C8Z5_9BACT</name>